<dbReference type="EMBL" id="DQZW01000219">
    <property type="protein sequence ID" value="HDL90173.1"/>
    <property type="molecule type" value="Genomic_DNA"/>
</dbReference>
<evidence type="ECO:0000259" key="1">
    <source>
        <dbReference type="PROSITE" id="PS51459"/>
    </source>
</evidence>
<dbReference type="Proteomes" id="UP000886355">
    <property type="component" value="Unassembled WGS sequence"/>
</dbReference>
<dbReference type="NCBIfam" id="TIGR01550">
    <property type="entry name" value="DOC_P1"/>
    <property type="match status" value="1"/>
</dbReference>
<sequence>MDYLTAKQIMFIHSRLIKETGGSQGIHDLSALLSAVGRPQGSLDNQDLYPDLFAKAAALLDSLIRNHPFVDGNKRAGMTAAALLLRRNGYQLKTSQKELVRITLGVAQSQLAIEEIAAWLEENSTPIK</sequence>
<dbReference type="AlphaFoldDB" id="A0A7C0WTC6"/>
<dbReference type="InterPro" id="IPR006440">
    <property type="entry name" value="Doc"/>
</dbReference>
<dbReference type="GO" id="GO:0016301">
    <property type="term" value="F:kinase activity"/>
    <property type="evidence" value="ECO:0007669"/>
    <property type="project" value="InterPro"/>
</dbReference>
<name>A0A7C0WTC6_9BACT</name>
<dbReference type="PROSITE" id="PS51459">
    <property type="entry name" value="FIDO"/>
    <property type="match status" value="1"/>
</dbReference>
<organism evidence="2">
    <name type="scientific">Thermodesulforhabdus norvegica</name>
    <dbReference type="NCBI Taxonomy" id="39841"/>
    <lineage>
        <taxon>Bacteria</taxon>
        <taxon>Pseudomonadati</taxon>
        <taxon>Thermodesulfobacteriota</taxon>
        <taxon>Syntrophobacteria</taxon>
        <taxon>Syntrophobacterales</taxon>
        <taxon>Thermodesulforhabdaceae</taxon>
        <taxon>Thermodesulforhabdus</taxon>
    </lineage>
</organism>
<dbReference type="Pfam" id="PF02661">
    <property type="entry name" value="Fic"/>
    <property type="match status" value="1"/>
</dbReference>
<dbReference type="InterPro" id="IPR036597">
    <property type="entry name" value="Fido-like_dom_sf"/>
</dbReference>
<dbReference type="PANTHER" id="PTHR39426">
    <property type="entry name" value="HOMOLOGY TO DEATH-ON-CURING PROTEIN OF PHAGE P1"/>
    <property type="match status" value="1"/>
</dbReference>
<dbReference type="PANTHER" id="PTHR39426:SF1">
    <property type="entry name" value="HOMOLOGY TO DEATH-ON-CURING PROTEIN OF PHAGE P1"/>
    <property type="match status" value="1"/>
</dbReference>
<dbReference type="InterPro" id="IPR003812">
    <property type="entry name" value="Fido"/>
</dbReference>
<evidence type="ECO:0000313" key="2">
    <source>
        <dbReference type="EMBL" id="HDL90173.1"/>
    </source>
</evidence>
<dbReference type="SUPFAM" id="SSF140931">
    <property type="entry name" value="Fic-like"/>
    <property type="match status" value="1"/>
</dbReference>
<comment type="caution">
    <text evidence="2">The sequence shown here is derived from an EMBL/GenBank/DDBJ whole genome shotgun (WGS) entry which is preliminary data.</text>
</comment>
<accession>A0A7C0WTC6</accession>
<dbReference type="Gene3D" id="1.20.120.1870">
    <property type="entry name" value="Fic/DOC protein, Fido domain"/>
    <property type="match status" value="1"/>
</dbReference>
<protein>
    <submittedName>
        <fullName evidence="2">Type II toxin-antitoxin system death-on-curing family toxin</fullName>
    </submittedName>
</protein>
<reference evidence="2" key="1">
    <citation type="journal article" date="2020" name="mSystems">
        <title>Genome- and Community-Level Interaction Insights into Carbon Utilization and Element Cycling Functions of Hydrothermarchaeota in Hydrothermal Sediment.</title>
        <authorList>
            <person name="Zhou Z."/>
            <person name="Liu Y."/>
            <person name="Xu W."/>
            <person name="Pan J."/>
            <person name="Luo Z.H."/>
            <person name="Li M."/>
        </authorList>
    </citation>
    <scope>NUCLEOTIDE SEQUENCE [LARGE SCALE GENOMIC DNA]</scope>
    <source>
        <strain evidence="2">HyVt-19</strain>
    </source>
</reference>
<feature type="domain" description="Fido" evidence="1">
    <location>
        <begin position="4"/>
        <end position="122"/>
    </location>
</feature>
<gene>
    <name evidence="2" type="ORF">ENG14_04650</name>
</gene>
<proteinExistence type="predicted"/>
<dbReference type="InterPro" id="IPR053737">
    <property type="entry name" value="Type_II_TA_Toxin"/>
</dbReference>
<dbReference type="PIRSF" id="PIRSF018297">
    <property type="entry name" value="Doc"/>
    <property type="match status" value="1"/>
</dbReference>